<sequence length="551" mass="55800">MTETTHREGQATGPGPHGPTGNPDGRGTAPQGSVSGGHEPAPADRDGSSPRFLRRTRARLRTLTGAPARTWLRALATIALVMAFVVWGVTMAVGAESMYLVSRHVGQEQADTMAFASALLTLVGAGVLLARHRSPLPVAAAVGALAVTTLVVAGATNGYELAIAAALFTVAAARPPRTAWTVAAAVLVPVLLVARFAPRVALVGSLAAGDEPDTAGQASRFRLPGVLAELLPPSWVITALPVVVLALFGIAFGTLVRTARLRAAALAEAAAARAAEEEHRARVTQADERARVAREMHDVIAHSITVMIALGGGAAAALDRSPDQARRALDELVDTGRGALDDVRRILGVLHAPQEAGAGAPGAGGNPGAGATSGTGGTPGATEAAAPDRGRGEVGSDRSTGDVPMAPQPGVEDLGRLVERFRTAGLPVRTAGLAVAGLEDLDATVQLAVYRIVQESLTNTLRHAPGTAAVDVAVRRVPDGTEVVVTDRGPGAEVAPTPGSGRGVAGMTGRAAAFGGTLEAGPHGPGWRVRALLPGTSRDVSTTAAPTEGEA</sequence>
<keyword evidence="4" id="KW-0808">Transferase</keyword>
<evidence type="ECO:0000256" key="8">
    <source>
        <dbReference type="ARBA" id="ARBA00023012"/>
    </source>
</evidence>
<keyword evidence="7" id="KW-0067">ATP-binding</keyword>
<dbReference type="EMBL" id="CP074405">
    <property type="protein sequence ID" value="QVI62055.1"/>
    <property type="molecule type" value="Genomic_DNA"/>
</dbReference>
<evidence type="ECO:0000256" key="4">
    <source>
        <dbReference type="ARBA" id="ARBA00022679"/>
    </source>
</evidence>
<evidence type="ECO:0000256" key="6">
    <source>
        <dbReference type="ARBA" id="ARBA00022777"/>
    </source>
</evidence>
<dbReference type="Pfam" id="PF02518">
    <property type="entry name" value="HATPase_c"/>
    <property type="match status" value="1"/>
</dbReference>
<evidence type="ECO:0000313" key="13">
    <source>
        <dbReference type="EMBL" id="QVI62055.1"/>
    </source>
</evidence>
<dbReference type="SUPFAM" id="SSF55874">
    <property type="entry name" value="ATPase domain of HSP90 chaperone/DNA topoisomerase II/histidine kinase"/>
    <property type="match status" value="1"/>
</dbReference>
<dbReference type="EC" id="2.7.13.3" evidence="2"/>
<proteinExistence type="predicted"/>
<feature type="region of interest" description="Disordered" evidence="9">
    <location>
        <begin position="355"/>
        <end position="411"/>
    </location>
</feature>
<protein>
    <recommendedName>
        <fullName evidence="2">histidine kinase</fullName>
        <ecNumber evidence="2">2.7.13.3</ecNumber>
    </recommendedName>
</protein>
<evidence type="ECO:0000259" key="12">
    <source>
        <dbReference type="Pfam" id="PF07730"/>
    </source>
</evidence>
<feature type="transmembrane region" description="Helical" evidence="10">
    <location>
        <begin position="138"/>
        <end position="171"/>
    </location>
</feature>
<feature type="transmembrane region" description="Helical" evidence="10">
    <location>
        <begin position="74"/>
        <end position="101"/>
    </location>
</feature>
<evidence type="ECO:0000256" key="1">
    <source>
        <dbReference type="ARBA" id="ARBA00000085"/>
    </source>
</evidence>
<dbReference type="InterPro" id="IPR036890">
    <property type="entry name" value="HATPase_C_sf"/>
</dbReference>
<keyword evidence="3" id="KW-0597">Phosphoprotein</keyword>
<feature type="transmembrane region" description="Helical" evidence="10">
    <location>
        <begin position="299"/>
        <end position="318"/>
    </location>
</feature>
<dbReference type="InterPro" id="IPR011712">
    <property type="entry name" value="Sig_transdc_His_kin_sub3_dim/P"/>
</dbReference>
<evidence type="ECO:0000256" key="7">
    <source>
        <dbReference type="ARBA" id="ARBA00022840"/>
    </source>
</evidence>
<evidence type="ECO:0000256" key="5">
    <source>
        <dbReference type="ARBA" id="ARBA00022741"/>
    </source>
</evidence>
<keyword evidence="10" id="KW-0472">Membrane</keyword>
<dbReference type="InterPro" id="IPR050482">
    <property type="entry name" value="Sensor_HK_TwoCompSys"/>
</dbReference>
<feature type="domain" description="Signal transduction histidine kinase subgroup 3 dimerisation and phosphoacceptor" evidence="12">
    <location>
        <begin position="288"/>
        <end position="354"/>
    </location>
</feature>
<evidence type="ECO:0000256" key="9">
    <source>
        <dbReference type="SAM" id="MobiDB-lite"/>
    </source>
</evidence>
<organism evidence="13 14">
    <name type="scientific">Cellulomonas wangleii</name>
    <dbReference type="NCBI Taxonomy" id="2816956"/>
    <lineage>
        <taxon>Bacteria</taxon>
        <taxon>Bacillati</taxon>
        <taxon>Actinomycetota</taxon>
        <taxon>Actinomycetes</taxon>
        <taxon>Micrococcales</taxon>
        <taxon>Cellulomonadaceae</taxon>
        <taxon>Cellulomonas</taxon>
    </lineage>
</organism>
<feature type="region of interest" description="Disordered" evidence="9">
    <location>
        <begin position="1"/>
        <end position="53"/>
    </location>
</feature>
<keyword evidence="8" id="KW-0902">Two-component regulatory system</keyword>
<keyword evidence="10" id="KW-0812">Transmembrane</keyword>
<comment type="catalytic activity">
    <reaction evidence="1">
        <text>ATP + protein L-histidine = ADP + protein N-phospho-L-histidine.</text>
        <dbReference type="EC" id="2.7.13.3"/>
    </reaction>
</comment>
<dbReference type="PANTHER" id="PTHR24421:SF10">
    <property type="entry name" value="NITRATE_NITRITE SENSOR PROTEIN NARQ"/>
    <property type="match status" value="1"/>
</dbReference>
<feature type="compositionally biased region" description="Basic and acidic residues" evidence="9">
    <location>
        <begin position="386"/>
        <end position="400"/>
    </location>
</feature>
<dbReference type="CDD" id="cd16917">
    <property type="entry name" value="HATPase_UhpB-NarQ-NarX-like"/>
    <property type="match status" value="1"/>
</dbReference>
<dbReference type="Pfam" id="PF07730">
    <property type="entry name" value="HisKA_3"/>
    <property type="match status" value="1"/>
</dbReference>
<feature type="transmembrane region" description="Helical" evidence="10">
    <location>
        <begin position="235"/>
        <end position="256"/>
    </location>
</feature>
<name>A0ABX8D3L6_9CELL</name>
<gene>
    <name evidence="13" type="ORF">KG103_16830</name>
</gene>
<keyword evidence="10" id="KW-1133">Transmembrane helix</keyword>
<reference evidence="13 14" key="1">
    <citation type="submission" date="2021-05" db="EMBL/GenBank/DDBJ databases">
        <title>Novel species in genus Cellulomonas.</title>
        <authorList>
            <person name="Zhang G."/>
        </authorList>
    </citation>
    <scope>NUCLEOTIDE SEQUENCE [LARGE SCALE GENOMIC DNA]</scope>
    <source>
        <strain evidence="14">zg-ZUI222</strain>
    </source>
</reference>
<keyword evidence="14" id="KW-1185">Reference proteome</keyword>
<dbReference type="PANTHER" id="PTHR24421">
    <property type="entry name" value="NITRATE/NITRITE SENSOR PROTEIN NARX-RELATED"/>
    <property type="match status" value="1"/>
</dbReference>
<dbReference type="Proteomes" id="UP000677804">
    <property type="component" value="Chromosome"/>
</dbReference>
<feature type="domain" description="Histidine kinase/HSP90-like ATPase" evidence="11">
    <location>
        <begin position="446"/>
        <end position="534"/>
    </location>
</feature>
<keyword evidence="6" id="KW-0418">Kinase</keyword>
<accession>A0ABX8D3L6</accession>
<evidence type="ECO:0000256" key="10">
    <source>
        <dbReference type="SAM" id="Phobius"/>
    </source>
</evidence>
<feature type="transmembrane region" description="Helical" evidence="10">
    <location>
        <begin position="113"/>
        <end position="132"/>
    </location>
</feature>
<dbReference type="Gene3D" id="1.20.5.1930">
    <property type="match status" value="1"/>
</dbReference>
<dbReference type="InterPro" id="IPR003594">
    <property type="entry name" value="HATPase_dom"/>
</dbReference>
<evidence type="ECO:0000259" key="11">
    <source>
        <dbReference type="Pfam" id="PF02518"/>
    </source>
</evidence>
<dbReference type="Gene3D" id="3.30.565.10">
    <property type="entry name" value="Histidine kinase-like ATPase, C-terminal domain"/>
    <property type="match status" value="1"/>
</dbReference>
<evidence type="ECO:0000256" key="3">
    <source>
        <dbReference type="ARBA" id="ARBA00022553"/>
    </source>
</evidence>
<evidence type="ECO:0000313" key="14">
    <source>
        <dbReference type="Proteomes" id="UP000677804"/>
    </source>
</evidence>
<evidence type="ECO:0000256" key="2">
    <source>
        <dbReference type="ARBA" id="ARBA00012438"/>
    </source>
</evidence>
<dbReference type="RefSeq" id="WP_207339623.1">
    <property type="nucleotide sequence ID" value="NZ_CP074405.1"/>
</dbReference>
<feature type="compositionally biased region" description="Gly residues" evidence="9">
    <location>
        <begin position="359"/>
        <end position="379"/>
    </location>
</feature>
<keyword evidence="5" id="KW-0547">Nucleotide-binding</keyword>